<dbReference type="STRING" id="937334.SAMN05444406_1301"/>
<keyword evidence="2" id="KW-1185">Reference proteome</keyword>
<evidence type="ECO:0000313" key="2">
    <source>
        <dbReference type="Proteomes" id="UP000198577"/>
    </source>
</evidence>
<organism evidence="1 2">
    <name type="scientific">Caldicoprobacter faecalis</name>
    <dbReference type="NCBI Taxonomy" id="937334"/>
    <lineage>
        <taxon>Bacteria</taxon>
        <taxon>Bacillati</taxon>
        <taxon>Bacillota</taxon>
        <taxon>Clostridia</taxon>
        <taxon>Caldicoprobacterales</taxon>
        <taxon>Caldicoprobacteraceae</taxon>
        <taxon>Caldicoprobacter</taxon>
    </lineage>
</organism>
<dbReference type="InterPro" id="IPR041315">
    <property type="entry name" value="PlcR_TPR"/>
</dbReference>
<accession>A0A1I5XS43</accession>
<name>A0A1I5XS43_9FIRM</name>
<dbReference type="EMBL" id="FOXR01000030">
    <property type="protein sequence ID" value="SFQ34769.1"/>
    <property type="molecule type" value="Genomic_DNA"/>
</dbReference>
<evidence type="ECO:0008006" key="3">
    <source>
        <dbReference type="Google" id="ProtNLM"/>
    </source>
</evidence>
<gene>
    <name evidence="1" type="ORF">SAMN05444406_1301</name>
</gene>
<dbReference type="RefSeq" id="WP_207648999.1">
    <property type="nucleotide sequence ID" value="NZ_FOXR01000030.1"/>
</dbReference>
<dbReference type="InterPro" id="IPR011990">
    <property type="entry name" value="TPR-like_helical_dom_sf"/>
</dbReference>
<reference evidence="1 2" key="1">
    <citation type="submission" date="2016-10" db="EMBL/GenBank/DDBJ databases">
        <authorList>
            <person name="de Groot N.N."/>
        </authorList>
    </citation>
    <scope>NUCLEOTIDE SEQUENCE [LARGE SCALE GENOMIC DNA]</scope>
    <source>
        <strain evidence="1 2">DSM 20678</strain>
    </source>
</reference>
<dbReference type="SUPFAM" id="SSF48452">
    <property type="entry name" value="TPR-like"/>
    <property type="match status" value="1"/>
</dbReference>
<dbReference type="Pfam" id="PF18768">
    <property type="entry name" value="RNPP_C"/>
    <property type="match status" value="1"/>
</dbReference>
<evidence type="ECO:0000313" key="1">
    <source>
        <dbReference type="EMBL" id="SFQ34769.1"/>
    </source>
</evidence>
<dbReference type="AlphaFoldDB" id="A0A1I5XS43"/>
<protein>
    <recommendedName>
        <fullName evidence="3">Tetratricopeptide repeat-containing protein</fullName>
    </recommendedName>
</protein>
<sequence>MVSDFWISISYRISHYGSIIFWGVAFNFTTNLLKRDLNEVLLKYRLKDYSTFCKIKNSIESKLEGGEFDKLKKEVEKLKKIVQEGKMSLYYTQLLKQLLFLVESIIEKTVNDDYKKALEKLIEAMKITVPDFSLSNYTSFVYSSMEIRILMNIALIIEKKESPEKCIKMFLFCLESLEQDNIEERVRIYYNLSYSFHLLSDYNKELYYADLGIKTCVKNRTLNGLGLLYFRKGIAEYHLKKENYIDSLLKAIHLFEILGHEKLKQMAIENCRKFYNIELTSFIAKPR</sequence>
<dbReference type="Proteomes" id="UP000198577">
    <property type="component" value="Unassembled WGS sequence"/>
</dbReference>
<dbReference type="Gene3D" id="1.25.40.10">
    <property type="entry name" value="Tetratricopeptide repeat domain"/>
    <property type="match status" value="1"/>
</dbReference>
<proteinExistence type="predicted"/>